<keyword evidence="4" id="KW-1185">Reference proteome</keyword>
<gene>
    <name evidence="3" type="ORF">LSAT_V11C300143940</name>
</gene>
<organism evidence="3 4">
    <name type="scientific">Lactuca sativa</name>
    <name type="common">Garden lettuce</name>
    <dbReference type="NCBI Taxonomy" id="4236"/>
    <lineage>
        <taxon>Eukaryota</taxon>
        <taxon>Viridiplantae</taxon>
        <taxon>Streptophyta</taxon>
        <taxon>Embryophyta</taxon>
        <taxon>Tracheophyta</taxon>
        <taxon>Spermatophyta</taxon>
        <taxon>Magnoliopsida</taxon>
        <taxon>eudicotyledons</taxon>
        <taxon>Gunneridae</taxon>
        <taxon>Pentapetalae</taxon>
        <taxon>asterids</taxon>
        <taxon>campanulids</taxon>
        <taxon>Asterales</taxon>
        <taxon>Asteraceae</taxon>
        <taxon>Cichorioideae</taxon>
        <taxon>Cichorieae</taxon>
        <taxon>Lactucinae</taxon>
        <taxon>Lactuca</taxon>
    </lineage>
</organism>
<keyword evidence="2" id="KW-0812">Transmembrane</keyword>
<keyword evidence="2" id="KW-0472">Membrane</keyword>
<reference evidence="3 4" key="1">
    <citation type="journal article" date="2017" name="Nat. Commun.">
        <title>Genome assembly with in vitro proximity ligation data and whole-genome triplication in lettuce.</title>
        <authorList>
            <person name="Reyes-Chin-Wo S."/>
            <person name="Wang Z."/>
            <person name="Yang X."/>
            <person name="Kozik A."/>
            <person name="Arikit S."/>
            <person name="Song C."/>
            <person name="Xia L."/>
            <person name="Froenicke L."/>
            <person name="Lavelle D.O."/>
            <person name="Truco M.J."/>
            <person name="Xia R."/>
            <person name="Zhu S."/>
            <person name="Xu C."/>
            <person name="Xu H."/>
            <person name="Xu X."/>
            <person name="Cox K."/>
            <person name="Korf I."/>
            <person name="Meyers B.C."/>
            <person name="Michelmore R.W."/>
        </authorList>
    </citation>
    <scope>NUCLEOTIDE SEQUENCE [LARGE SCALE GENOMIC DNA]</scope>
    <source>
        <strain evidence="4">cv. Salinas</strain>
        <tissue evidence="3">Seedlings</tissue>
    </source>
</reference>
<dbReference type="EMBL" id="NBSK02000003">
    <property type="protein sequence ID" value="KAJ0216988.1"/>
    <property type="molecule type" value="Genomic_DNA"/>
</dbReference>
<dbReference type="Proteomes" id="UP000235145">
    <property type="component" value="Unassembled WGS sequence"/>
</dbReference>
<name>A0A9R1W3Z7_LACSA</name>
<feature type="transmembrane region" description="Helical" evidence="2">
    <location>
        <begin position="161"/>
        <end position="185"/>
    </location>
</feature>
<evidence type="ECO:0000313" key="3">
    <source>
        <dbReference type="EMBL" id="KAJ0216988.1"/>
    </source>
</evidence>
<comment type="caution">
    <text evidence="3">The sequence shown here is derived from an EMBL/GenBank/DDBJ whole genome shotgun (WGS) entry which is preliminary data.</text>
</comment>
<accession>A0A9R1W3Z7</accession>
<feature type="region of interest" description="Disordered" evidence="1">
    <location>
        <begin position="62"/>
        <end position="82"/>
    </location>
</feature>
<evidence type="ECO:0000313" key="4">
    <source>
        <dbReference type="Proteomes" id="UP000235145"/>
    </source>
</evidence>
<sequence>MAIFDERPVFDESYSRSGRRYPRNGDLSSNLQVYFFPGLNLRQSRAWLNTIRDGKKARTLWGNPKPDHFGSDTRNPTGKPETQWGAPIRYPKVIGAGLGIHAPPRTCPIAIPKYDLTDLNSEMDGYFQLFNSGKWWNRSKFLYLHQKWWNRPRFVYLHLSFYLNFLELFLSSISFIAYSILPFIYTSSIFCLLRFPFEGLDWLEAASSFFEDIHTLSCYMAVEKSRFCLFLNSFYAVYLMQKGLLDSSSGTIPCSELTLGFFRGFSVRFLEQKLG</sequence>
<evidence type="ECO:0000256" key="1">
    <source>
        <dbReference type="SAM" id="MobiDB-lite"/>
    </source>
</evidence>
<keyword evidence="2" id="KW-1133">Transmembrane helix</keyword>
<proteinExistence type="predicted"/>
<evidence type="ECO:0000256" key="2">
    <source>
        <dbReference type="SAM" id="Phobius"/>
    </source>
</evidence>
<protein>
    <submittedName>
        <fullName evidence="3">Uncharacterized protein</fullName>
    </submittedName>
</protein>
<dbReference type="AlphaFoldDB" id="A0A9R1W3Z7"/>